<dbReference type="InterPro" id="IPR045079">
    <property type="entry name" value="Oxoprolinase-like"/>
</dbReference>
<evidence type="ECO:0000259" key="1">
    <source>
        <dbReference type="Pfam" id="PF02538"/>
    </source>
</evidence>
<protein>
    <submittedName>
        <fullName evidence="2">Hydantoinase B/oxoprolinase family protein</fullName>
    </submittedName>
</protein>
<dbReference type="EMBL" id="NHRJ02000008">
    <property type="protein sequence ID" value="PZE20314.1"/>
    <property type="molecule type" value="Genomic_DNA"/>
</dbReference>
<dbReference type="PANTHER" id="PTHR11365:SF23">
    <property type="entry name" value="HYPOTHETICAL 5-OXOPROLINASE (EUROFUNG)-RELATED"/>
    <property type="match status" value="1"/>
</dbReference>
<dbReference type="RefSeq" id="WP_089200681.1">
    <property type="nucleotide sequence ID" value="NZ_NHRJ02000008.1"/>
</dbReference>
<keyword evidence="3" id="KW-1185">Reference proteome</keyword>
<name>A0A2W1N8S2_PAEXE</name>
<dbReference type="OrthoDB" id="102473at2"/>
<dbReference type="Pfam" id="PF02538">
    <property type="entry name" value="Hydantoinase_B"/>
    <property type="match status" value="1"/>
</dbReference>
<dbReference type="GO" id="GO:0006749">
    <property type="term" value="P:glutathione metabolic process"/>
    <property type="evidence" value="ECO:0007669"/>
    <property type="project" value="TreeGrafter"/>
</dbReference>
<reference evidence="2" key="1">
    <citation type="submission" date="2018-06" db="EMBL/GenBank/DDBJ databases">
        <title>Paenibacillus xerothermodurans sp. nov. an extremely dry heat resistant spore forming bacterium isolated from the soil of Cape Canaveral, Florida.</title>
        <authorList>
            <person name="Seuylemezian A."/>
            <person name="Kaur N."/>
            <person name="Patil P."/>
            <person name="Patil P."/>
            <person name="Mayilraj S."/>
            <person name="Vaishampayan P."/>
        </authorList>
    </citation>
    <scope>NUCLEOTIDE SEQUENCE [LARGE SCALE GENOMIC DNA]</scope>
    <source>
        <strain evidence="2">ATCC 27380</strain>
    </source>
</reference>
<feature type="domain" description="Hydantoinase B/oxoprolinase" evidence="1">
    <location>
        <begin position="11"/>
        <end position="543"/>
    </location>
</feature>
<proteinExistence type="predicted"/>
<dbReference type="AlphaFoldDB" id="A0A2W1N8S2"/>
<gene>
    <name evidence="2" type="ORF">CBW46_014295</name>
</gene>
<dbReference type="GO" id="GO:0005829">
    <property type="term" value="C:cytosol"/>
    <property type="evidence" value="ECO:0007669"/>
    <property type="project" value="TreeGrafter"/>
</dbReference>
<dbReference type="GO" id="GO:0017168">
    <property type="term" value="F:5-oxoprolinase (ATP-hydrolyzing) activity"/>
    <property type="evidence" value="ECO:0007669"/>
    <property type="project" value="TreeGrafter"/>
</dbReference>
<dbReference type="PANTHER" id="PTHR11365">
    <property type="entry name" value="5-OXOPROLINASE RELATED"/>
    <property type="match status" value="1"/>
</dbReference>
<organism evidence="2 3">
    <name type="scientific">Paenibacillus xerothermodurans</name>
    <dbReference type="NCBI Taxonomy" id="1977292"/>
    <lineage>
        <taxon>Bacteria</taxon>
        <taxon>Bacillati</taxon>
        <taxon>Bacillota</taxon>
        <taxon>Bacilli</taxon>
        <taxon>Bacillales</taxon>
        <taxon>Paenibacillaceae</taxon>
        <taxon>Paenibacillus</taxon>
    </lineage>
</organism>
<comment type="caution">
    <text evidence="2">The sequence shown here is derived from an EMBL/GenBank/DDBJ whole genome shotgun (WGS) entry which is preliminary data.</text>
</comment>
<dbReference type="Proteomes" id="UP000214746">
    <property type="component" value="Unassembled WGS sequence"/>
</dbReference>
<dbReference type="InterPro" id="IPR003692">
    <property type="entry name" value="Hydantoinase_B"/>
</dbReference>
<evidence type="ECO:0000313" key="3">
    <source>
        <dbReference type="Proteomes" id="UP000214746"/>
    </source>
</evidence>
<accession>A0A2W1N8S2</accession>
<sequence>MEKLENRSAVDPITAQVLRGALENVAVEMGYKLARMSYSSIIRESEDFGCALLDAEGQQLCESTTSTPLQSGPIPGYMRGIKKIMAERGDVFRPGDVIIHNSAYHGASHQPDVGFFIPVFYQNQLIGFSCTTAHHLDLGALTPGSCGIVDAVDAYAEGLQFKAIKVYDQGVRNEMLWLILKDNVRAADMVVGDMEAQIAACRIGAERYLEIVQTYGMETVLAASEDLMAYSERMMRSEIAKLPDGTYRAEGYVDGFLDSPDPEKKDLRISVAVTVEGSDITVDLTGTSPQVSDRPINMPFEGTVDIAVYFTLRSVLLDSEVFGHIPQNSGLMRPIKIIAPKGTLVNPTFPAPTIARFCPGNMVADTLMHALAQVVPRQVSAGIGNLNVVAYSGLNNEQYWVYMDIMEGSYGGRYGKDGMDAVDTLYANTRNNPIEDIESHYPLRITRYELLDHSASAGKFRGGIGSVREVAFLEDGGFSVEGDGQKHNPWGFSGGRDGTPCQLLFCSPDGAEVPLPSKIPHHRAKQGDSLRLIGPGGGGYGNPMERDPRAVLSDLLDGYISVESADADYGVVFVDGQIDWEATARKRS</sequence>
<evidence type="ECO:0000313" key="2">
    <source>
        <dbReference type="EMBL" id="PZE20314.1"/>
    </source>
</evidence>